<evidence type="ECO:0000256" key="3">
    <source>
        <dbReference type="ARBA" id="ARBA00022723"/>
    </source>
</evidence>
<sequence length="376" mass="43025">MPELKQQTSIDTAEAAREARLLQNPDAVSATAGSALAPSIPFTYTLPDTLRIWPWERKISPYYRECQADSVAWLESFKPFSPRAQVAFNKCDFSLVSALCFPESSKFVLRSCCDLMHTFFTLDEFTDPLSVEGVKELCYATMDAIENPEKPRPEGENIIGEIARQFWQRARKASPKACEERFIRAWRTYIASVIQQAERRDHSYICTIEEYMAARRDNIGSDPSFALLEMSLGVDLPHEVMEHPTIVALARDTTDMIVLANDMCSYKKEALTNDADYNAVTVVMYNEKTDVTGGIQWISDIHDEVVDHFLRLREDVMNKTNGFPSWGEEIDRQVELYVDGLGMWIRGHDEWNFGSGRYFGDEGLEIQKTRLVHVHY</sequence>
<evidence type="ECO:0000313" key="7">
    <source>
        <dbReference type="EMBL" id="THU94720.1"/>
    </source>
</evidence>
<dbReference type="Proteomes" id="UP000297245">
    <property type="component" value="Unassembled WGS sequence"/>
</dbReference>
<dbReference type="OrthoDB" id="6486656at2759"/>
<dbReference type="Pfam" id="PF19086">
    <property type="entry name" value="Terpene_syn_C_2"/>
    <property type="match status" value="1"/>
</dbReference>
<dbReference type="GO" id="GO:0008299">
    <property type="term" value="P:isoprenoid biosynthetic process"/>
    <property type="evidence" value="ECO:0007669"/>
    <property type="project" value="UniProtKB-ARBA"/>
</dbReference>
<evidence type="ECO:0000256" key="4">
    <source>
        <dbReference type="ARBA" id="ARBA00022842"/>
    </source>
</evidence>
<dbReference type="SUPFAM" id="SSF48576">
    <property type="entry name" value="Terpenoid synthases"/>
    <property type="match status" value="1"/>
</dbReference>
<comment type="similarity">
    <text evidence="2 6">Belongs to the terpene synthase family.</text>
</comment>
<keyword evidence="5 6" id="KW-0456">Lyase</keyword>
<gene>
    <name evidence="7" type="ORF">K435DRAFT_667929</name>
</gene>
<dbReference type="GO" id="GO:0046872">
    <property type="term" value="F:metal ion binding"/>
    <property type="evidence" value="ECO:0007669"/>
    <property type="project" value="UniProtKB-KW"/>
</dbReference>
<dbReference type="SFLD" id="SFLDS00005">
    <property type="entry name" value="Isoprenoid_Synthase_Type_I"/>
    <property type="match status" value="1"/>
</dbReference>
<dbReference type="PANTHER" id="PTHR35201">
    <property type="entry name" value="TERPENE SYNTHASE"/>
    <property type="match status" value="1"/>
</dbReference>
<dbReference type="EMBL" id="ML179217">
    <property type="protein sequence ID" value="THU94720.1"/>
    <property type="molecule type" value="Genomic_DNA"/>
</dbReference>
<dbReference type="InterPro" id="IPR034686">
    <property type="entry name" value="Terpene_cyclase-like_2"/>
</dbReference>
<dbReference type="InterPro" id="IPR008949">
    <property type="entry name" value="Isoprenoid_synthase_dom_sf"/>
</dbReference>
<dbReference type="GO" id="GO:0010333">
    <property type="term" value="F:terpene synthase activity"/>
    <property type="evidence" value="ECO:0007669"/>
    <property type="project" value="InterPro"/>
</dbReference>
<accession>A0A4S8LYR2</accession>
<evidence type="ECO:0000313" key="8">
    <source>
        <dbReference type="Proteomes" id="UP000297245"/>
    </source>
</evidence>
<keyword evidence="4 6" id="KW-0460">Magnesium</keyword>
<evidence type="ECO:0000256" key="2">
    <source>
        <dbReference type="ARBA" id="ARBA00006333"/>
    </source>
</evidence>
<dbReference type="SFLD" id="SFLDG01020">
    <property type="entry name" value="Terpene_Cyclase_Like_2"/>
    <property type="match status" value="1"/>
</dbReference>
<name>A0A4S8LYR2_DENBC</name>
<evidence type="ECO:0000256" key="1">
    <source>
        <dbReference type="ARBA" id="ARBA00001946"/>
    </source>
</evidence>
<reference evidence="7 8" key="1">
    <citation type="journal article" date="2019" name="Nat. Ecol. Evol.">
        <title>Megaphylogeny resolves global patterns of mushroom evolution.</title>
        <authorList>
            <person name="Varga T."/>
            <person name="Krizsan K."/>
            <person name="Foldi C."/>
            <person name="Dima B."/>
            <person name="Sanchez-Garcia M."/>
            <person name="Sanchez-Ramirez S."/>
            <person name="Szollosi G.J."/>
            <person name="Szarkandi J.G."/>
            <person name="Papp V."/>
            <person name="Albert L."/>
            <person name="Andreopoulos W."/>
            <person name="Angelini C."/>
            <person name="Antonin V."/>
            <person name="Barry K.W."/>
            <person name="Bougher N.L."/>
            <person name="Buchanan P."/>
            <person name="Buyck B."/>
            <person name="Bense V."/>
            <person name="Catcheside P."/>
            <person name="Chovatia M."/>
            <person name="Cooper J."/>
            <person name="Damon W."/>
            <person name="Desjardin D."/>
            <person name="Finy P."/>
            <person name="Geml J."/>
            <person name="Haridas S."/>
            <person name="Hughes K."/>
            <person name="Justo A."/>
            <person name="Karasinski D."/>
            <person name="Kautmanova I."/>
            <person name="Kiss B."/>
            <person name="Kocsube S."/>
            <person name="Kotiranta H."/>
            <person name="LaButti K.M."/>
            <person name="Lechner B.E."/>
            <person name="Liimatainen K."/>
            <person name="Lipzen A."/>
            <person name="Lukacs Z."/>
            <person name="Mihaltcheva S."/>
            <person name="Morgado L.N."/>
            <person name="Niskanen T."/>
            <person name="Noordeloos M.E."/>
            <person name="Ohm R.A."/>
            <person name="Ortiz-Santana B."/>
            <person name="Ovrebo C."/>
            <person name="Racz N."/>
            <person name="Riley R."/>
            <person name="Savchenko A."/>
            <person name="Shiryaev A."/>
            <person name="Soop K."/>
            <person name="Spirin V."/>
            <person name="Szebenyi C."/>
            <person name="Tomsovsky M."/>
            <person name="Tulloss R.E."/>
            <person name="Uehling J."/>
            <person name="Grigoriev I.V."/>
            <person name="Vagvolgyi C."/>
            <person name="Papp T."/>
            <person name="Martin F.M."/>
            <person name="Miettinen O."/>
            <person name="Hibbett D.S."/>
            <person name="Nagy L.G."/>
        </authorList>
    </citation>
    <scope>NUCLEOTIDE SEQUENCE [LARGE SCALE GENOMIC DNA]</scope>
    <source>
        <strain evidence="7 8">CBS 962.96</strain>
    </source>
</reference>
<organism evidence="7 8">
    <name type="scientific">Dendrothele bispora (strain CBS 962.96)</name>
    <dbReference type="NCBI Taxonomy" id="1314807"/>
    <lineage>
        <taxon>Eukaryota</taxon>
        <taxon>Fungi</taxon>
        <taxon>Dikarya</taxon>
        <taxon>Basidiomycota</taxon>
        <taxon>Agaricomycotina</taxon>
        <taxon>Agaricomycetes</taxon>
        <taxon>Agaricomycetidae</taxon>
        <taxon>Agaricales</taxon>
        <taxon>Agaricales incertae sedis</taxon>
        <taxon>Dendrothele</taxon>
    </lineage>
</organism>
<evidence type="ECO:0000256" key="5">
    <source>
        <dbReference type="ARBA" id="ARBA00023239"/>
    </source>
</evidence>
<comment type="cofactor">
    <cofactor evidence="1 6">
        <name>Mg(2+)</name>
        <dbReference type="ChEBI" id="CHEBI:18420"/>
    </cofactor>
</comment>
<protein>
    <recommendedName>
        <fullName evidence="6">Terpene synthase</fullName>
        <ecNumber evidence="6">4.2.3.-</ecNumber>
    </recommendedName>
</protein>
<dbReference type="AlphaFoldDB" id="A0A4S8LYR2"/>
<dbReference type="PANTHER" id="PTHR35201:SF4">
    <property type="entry name" value="BETA-PINACENE SYNTHASE-RELATED"/>
    <property type="match status" value="1"/>
</dbReference>
<keyword evidence="3 6" id="KW-0479">Metal-binding</keyword>
<keyword evidence="8" id="KW-1185">Reference proteome</keyword>
<dbReference type="EC" id="4.2.3.-" evidence="6"/>
<proteinExistence type="inferred from homology"/>
<dbReference type="Gene3D" id="1.10.600.10">
    <property type="entry name" value="Farnesyl Diphosphate Synthase"/>
    <property type="match status" value="1"/>
</dbReference>
<evidence type="ECO:0000256" key="6">
    <source>
        <dbReference type="RuleBase" id="RU366034"/>
    </source>
</evidence>